<comment type="similarity">
    <text evidence="11 12">Belongs to the TonB-dependent receptor family.</text>
</comment>
<accession>J4KSL6</accession>
<evidence type="ECO:0000256" key="13">
    <source>
        <dbReference type="SAM" id="SignalP"/>
    </source>
</evidence>
<evidence type="ECO:0000313" key="17">
    <source>
        <dbReference type="Proteomes" id="UP000010116"/>
    </source>
</evidence>
<feature type="signal peptide" evidence="13">
    <location>
        <begin position="1"/>
        <end position="24"/>
    </location>
</feature>
<dbReference type="GO" id="GO:0006826">
    <property type="term" value="P:iron ion transport"/>
    <property type="evidence" value="ECO:0007669"/>
    <property type="project" value="UniProtKB-KW"/>
</dbReference>
<feature type="domain" description="TonB-dependent receptor plug" evidence="15">
    <location>
        <begin position="44"/>
        <end position="152"/>
    </location>
</feature>
<evidence type="ECO:0000256" key="5">
    <source>
        <dbReference type="ARBA" id="ARBA00022692"/>
    </source>
</evidence>
<evidence type="ECO:0000256" key="9">
    <source>
        <dbReference type="ARBA" id="ARBA00023136"/>
    </source>
</evidence>
<keyword evidence="10 11" id="KW-0998">Cell outer membrane</keyword>
<dbReference type="Proteomes" id="UP000010116">
    <property type="component" value="Unassembled WGS sequence"/>
</dbReference>
<keyword evidence="13" id="KW-0732">Signal</keyword>
<evidence type="ECO:0000256" key="2">
    <source>
        <dbReference type="ARBA" id="ARBA00022448"/>
    </source>
</evidence>
<evidence type="ECO:0000259" key="14">
    <source>
        <dbReference type="Pfam" id="PF00593"/>
    </source>
</evidence>
<keyword evidence="5 11" id="KW-0812">Transmembrane</keyword>
<dbReference type="InterPro" id="IPR036942">
    <property type="entry name" value="Beta-barrel_TonB_sf"/>
</dbReference>
<keyword evidence="6" id="KW-0408">Iron</keyword>
<keyword evidence="4" id="KW-0410">Iron transport</keyword>
<evidence type="ECO:0000256" key="1">
    <source>
        <dbReference type="ARBA" id="ARBA00004571"/>
    </source>
</evidence>
<keyword evidence="16" id="KW-0675">Receptor</keyword>
<evidence type="ECO:0000256" key="11">
    <source>
        <dbReference type="PROSITE-ProRule" id="PRU01360"/>
    </source>
</evidence>
<dbReference type="InterPro" id="IPR012910">
    <property type="entry name" value="Plug_dom"/>
</dbReference>
<evidence type="ECO:0000256" key="4">
    <source>
        <dbReference type="ARBA" id="ARBA00022496"/>
    </source>
</evidence>
<dbReference type="InterPro" id="IPR039426">
    <property type="entry name" value="TonB-dep_rcpt-like"/>
</dbReference>
<gene>
    <name evidence="16" type="ORF">NT02SARS_0743</name>
</gene>
<keyword evidence="2 11" id="KW-0813">Transport</keyword>
<evidence type="ECO:0000313" key="16">
    <source>
        <dbReference type="EMBL" id="EJP72919.1"/>
    </source>
</evidence>
<dbReference type="SUPFAM" id="SSF56935">
    <property type="entry name" value="Porins"/>
    <property type="match status" value="1"/>
</dbReference>
<protein>
    <submittedName>
        <fullName evidence="16">TonB-dependent receptor</fullName>
    </submittedName>
</protein>
<evidence type="ECO:0000256" key="8">
    <source>
        <dbReference type="ARBA" id="ARBA00023077"/>
    </source>
</evidence>
<dbReference type="PANTHER" id="PTHR32552">
    <property type="entry name" value="FERRICHROME IRON RECEPTOR-RELATED"/>
    <property type="match status" value="1"/>
</dbReference>
<dbReference type="HOGENOM" id="CLU_008287_15_2_6"/>
<dbReference type="Pfam" id="PF00593">
    <property type="entry name" value="TonB_dep_Rec_b-barrel"/>
    <property type="match status" value="1"/>
</dbReference>
<evidence type="ECO:0000256" key="12">
    <source>
        <dbReference type="RuleBase" id="RU003357"/>
    </source>
</evidence>
<dbReference type="Pfam" id="PF07715">
    <property type="entry name" value="Plug"/>
    <property type="match status" value="1"/>
</dbReference>
<evidence type="ECO:0000256" key="6">
    <source>
        <dbReference type="ARBA" id="ARBA00023004"/>
    </source>
</evidence>
<sequence length="777" mass="86136">MKTTKINALMYFSVLFMLTFSAYAQNNSVIEEVIVTAEKRSESLQDISQSVTAISDSDVESKNIETFVDLSAIVPGLTVAKNEGYKTVISIRGVGNETNQNAIAAPSVAFHMDGIFIASPFSLQTDFIDIDRIEVLRGPQGTLFGQNSTGGAINVISKKPVIGESSGKADVTFGSYNLTKFRATQNYPINDNVATRLAVSITERDGFSENTFTGQDLDDANNLSVRSDWLVEVDDLSSLRVFGQYFEVDRNGAAIRGIDDPTLDIRKLSQDTISNHELTSFVIGAIYEKDLGFAALKAMASVQEDDISVTRDNDRHNYGDSVLVIPGLEGTTYQRAEFTPETSLVETKTFEINLVSNEPLWGSLDWTVGAFYMEHDIENHIRGYRDNNNDGVISYECSSPLAIAGACYEHDYGIPGRFDVFAAEWDFVTDAFPSRESFSIYGQTTYSVNESTRIVSGLRYSEDTFTTNVTNFFNVEEFSEKGTVDKVTGKVVGEIDLDEDTMAYVSYTKGFKPGGSNLTFGYTEEEDVIAERPVAPAMVYPTFESESVNAVEFGLKTDLFDGKVRANLAYFTYEYENLQFQATDPDPYRGGVANIPESEMSGLEVELTALITDEISLDMNLAFLDSEVTSDYEVLDNVDAYQYFFGQEDLRYGLRENVKGNELAKSPDFTADINLIYETELDSGGYFTGTLQFTRRGEFQQRVSNNPLVDAIDAYNLINLTASIDFPGDEWGMDYMILNINDEAGVNSSMTDVFGVAATGLELIAPRQVMVRLRKNF</sequence>
<dbReference type="EMBL" id="JH611185">
    <property type="protein sequence ID" value="EJP72919.1"/>
    <property type="molecule type" value="Genomic_DNA"/>
</dbReference>
<dbReference type="InterPro" id="IPR000531">
    <property type="entry name" value="Beta-barrel_TonB"/>
</dbReference>
<keyword evidence="8 12" id="KW-0798">TonB box</keyword>
<evidence type="ECO:0000259" key="15">
    <source>
        <dbReference type="Pfam" id="PF07715"/>
    </source>
</evidence>
<dbReference type="PANTHER" id="PTHR32552:SF81">
    <property type="entry name" value="TONB-DEPENDENT OUTER MEMBRANE RECEPTOR"/>
    <property type="match status" value="1"/>
</dbReference>
<keyword evidence="7" id="KW-0406">Ion transport</keyword>
<keyword evidence="3 11" id="KW-1134">Transmembrane beta strand</keyword>
<comment type="subcellular location">
    <subcellularLocation>
        <location evidence="1 11">Cell outer membrane</location>
        <topology evidence="1 11">Multi-pass membrane protein</topology>
    </subcellularLocation>
</comment>
<reference evidence="16 17" key="1">
    <citation type="journal article" date="2012" name="ISME J.">
        <title>Genomic insights to SAR86, an abundant and uncultivated marine bacterial lineage.</title>
        <authorList>
            <person name="Dupont C.L."/>
            <person name="Rusch D.B."/>
            <person name="Yooseph S."/>
            <person name="Lombardo M.J."/>
            <person name="Richter R.A."/>
            <person name="Valas R."/>
            <person name="Novotny M."/>
            <person name="Yee-Greenbaum J."/>
            <person name="Selengut J.D."/>
            <person name="Haft D.H."/>
            <person name="Halpern A.L."/>
            <person name="Lasken R.S."/>
            <person name="Nealson K."/>
            <person name="Friedman R."/>
            <person name="Venter J.C."/>
        </authorList>
    </citation>
    <scope>NUCLEOTIDE SEQUENCE [LARGE SCALE GENOMIC DNA]</scope>
</reference>
<name>J4KSL6_9GAMM</name>
<evidence type="ECO:0000256" key="3">
    <source>
        <dbReference type="ARBA" id="ARBA00022452"/>
    </source>
</evidence>
<dbReference type="GO" id="GO:0009279">
    <property type="term" value="C:cell outer membrane"/>
    <property type="evidence" value="ECO:0007669"/>
    <property type="project" value="UniProtKB-SubCell"/>
</dbReference>
<keyword evidence="9 11" id="KW-0472">Membrane</keyword>
<organism evidence="16 17">
    <name type="scientific">SAR86 cluster bacterium SAR86B</name>
    <dbReference type="NCBI Taxonomy" id="1123867"/>
    <lineage>
        <taxon>Bacteria</taxon>
        <taxon>Pseudomonadati</taxon>
        <taxon>Pseudomonadota</taxon>
        <taxon>Gammaproteobacteria</taxon>
        <taxon>SAR86 cluster</taxon>
    </lineage>
</organism>
<evidence type="ECO:0000256" key="10">
    <source>
        <dbReference type="ARBA" id="ARBA00023237"/>
    </source>
</evidence>
<dbReference type="PROSITE" id="PS52016">
    <property type="entry name" value="TONB_DEPENDENT_REC_3"/>
    <property type="match status" value="1"/>
</dbReference>
<proteinExistence type="inferred from homology"/>
<dbReference type="AlphaFoldDB" id="J4KSL6"/>
<evidence type="ECO:0000256" key="7">
    <source>
        <dbReference type="ARBA" id="ARBA00023065"/>
    </source>
</evidence>
<feature type="chain" id="PRO_5003779703" evidence="13">
    <location>
        <begin position="25"/>
        <end position="777"/>
    </location>
</feature>
<dbReference type="Gene3D" id="2.40.170.20">
    <property type="entry name" value="TonB-dependent receptor, beta-barrel domain"/>
    <property type="match status" value="1"/>
</dbReference>
<feature type="domain" description="TonB-dependent receptor-like beta-barrel" evidence="14">
    <location>
        <begin position="295"/>
        <end position="731"/>
    </location>
</feature>